<dbReference type="GO" id="GO:0006412">
    <property type="term" value="P:translation"/>
    <property type="evidence" value="ECO:0007669"/>
    <property type="project" value="InterPro"/>
</dbReference>
<keyword evidence="3 6" id="KW-0687">Ribonucleoprotein</keyword>
<geneLocation type="chloroplast" evidence="8"/>
<keyword evidence="2 6" id="KW-0689">Ribosomal protein</keyword>
<dbReference type="GO" id="GO:0003723">
    <property type="term" value="F:RNA binding"/>
    <property type="evidence" value="ECO:0007669"/>
    <property type="project" value="TreeGrafter"/>
</dbReference>
<sequence>MLSDSTFIQTNGSRKTATAEVLLKSGSGLFVVNGVEKTLSIDLQELVLQLTEEQKAALGGLDFVIKVRGGGVVSQAQAISHGVARAFCLLDAAYRPVLKRGGYLTRDARAKERRKYGLKKARKAPQYSKR</sequence>
<evidence type="ECO:0000313" key="8">
    <source>
        <dbReference type="EMBL" id="AIT94353.1"/>
    </source>
</evidence>
<evidence type="ECO:0000256" key="3">
    <source>
        <dbReference type="ARBA" id="ARBA00023274"/>
    </source>
</evidence>
<name>A0A097KME6_9CHLO</name>
<gene>
    <name evidence="8" type="primary">rps9</name>
</gene>
<dbReference type="InterPro" id="IPR023035">
    <property type="entry name" value="Ribosomal_uS9_bac/plastid"/>
</dbReference>
<dbReference type="InterPro" id="IPR000754">
    <property type="entry name" value="Ribosomal_uS9"/>
</dbReference>
<dbReference type="RefSeq" id="YP_009105617.1">
    <property type="nucleotide sequence ID" value="NC_025534.1"/>
</dbReference>
<keyword evidence="8" id="KW-0150">Chloroplast</keyword>
<dbReference type="Gene3D" id="3.30.230.10">
    <property type="match status" value="1"/>
</dbReference>
<dbReference type="GO" id="GO:0015935">
    <property type="term" value="C:small ribosomal subunit"/>
    <property type="evidence" value="ECO:0007669"/>
    <property type="project" value="TreeGrafter"/>
</dbReference>
<evidence type="ECO:0000256" key="1">
    <source>
        <dbReference type="ARBA" id="ARBA00005251"/>
    </source>
</evidence>
<reference evidence="8" key="1">
    <citation type="journal article" date="2014" name="BMC Evol. Biol.">
        <title>Chloroplast phylogenomic analysis resolves deep-level relationships within the green algal class Trebouxiophyceae.</title>
        <authorList>
            <person name="Lemieux C."/>
            <person name="Otis C."/>
            <person name="Turmel M."/>
        </authorList>
    </citation>
    <scope>NUCLEOTIDE SEQUENCE</scope>
</reference>
<dbReference type="InterPro" id="IPR014721">
    <property type="entry name" value="Ribsml_uS5_D2-typ_fold_subgr"/>
</dbReference>
<dbReference type="EMBL" id="KM462872">
    <property type="protein sequence ID" value="AIT94353.1"/>
    <property type="molecule type" value="Genomic_DNA"/>
</dbReference>
<dbReference type="GeneID" id="22159584"/>
<evidence type="ECO:0000256" key="2">
    <source>
        <dbReference type="ARBA" id="ARBA00022980"/>
    </source>
</evidence>
<dbReference type="PANTHER" id="PTHR21569:SF1">
    <property type="entry name" value="SMALL RIBOSOMAL SUBUNIT PROTEIN US9M"/>
    <property type="match status" value="1"/>
</dbReference>
<evidence type="ECO:0000256" key="7">
    <source>
        <dbReference type="SAM" id="MobiDB-lite"/>
    </source>
</evidence>
<evidence type="ECO:0000256" key="5">
    <source>
        <dbReference type="ARBA" id="ARBA00035437"/>
    </source>
</evidence>
<keyword evidence="8" id="KW-0934">Plastid</keyword>
<dbReference type="PANTHER" id="PTHR21569">
    <property type="entry name" value="RIBOSOMAL PROTEIN S9"/>
    <property type="match status" value="1"/>
</dbReference>
<dbReference type="AlphaFoldDB" id="A0A097KME6"/>
<dbReference type="GO" id="GO:0005737">
    <property type="term" value="C:cytoplasm"/>
    <property type="evidence" value="ECO:0007669"/>
    <property type="project" value="UniProtKB-ARBA"/>
</dbReference>
<accession>A0A097KME6</accession>
<evidence type="ECO:0000256" key="6">
    <source>
        <dbReference type="RuleBase" id="RU003815"/>
    </source>
</evidence>
<dbReference type="PROSITE" id="PS00360">
    <property type="entry name" value="RIBOSOMAL_S9"/>
    <property type="match status" value="1"/>
</dbReference>
<dbReference type="InterPro" id="IPR020574">
    <property type="entry name" value="Ribosomal_uS9_CS"/>
</dbReference>
<proteinExistence type="inferred from homology"/>
<protein>
    <recommendedName>
        <fullName evidence="4">Small ribosomal subunit protein uS9c</fullName>
    </recommendedName>
    <alternativeName>
        <fullName evidence="5">30S ribosomal protein S9, chloroplastic</fullName>
    </alternativeName>
</protein>
<dbReference type="InterPro" id="IPR020568">
    <property type="entry name" value="Ribosomal_Su5_D2-typ_SF"/>
</dbReference>
<organism evidence="8">
    <name type="scientific">Xylochloris irregularis</name>
    <dbReference type="NCBI Taxonomy" id="480381"/>
    <lineage>
        <taxon>Eukaryota</taxon>
        <taxon>Viridiplantae</taxon>
        <taxon>Chlorophyta</taxon>
        <taxon>core chlorophytes</taxon>
        <taxon>Trebouxiophyceae</taxon>
        <taxon>Trebouxiophyceae incertae sedis</taxon>
        <taxon>Xylochloris</taxon>
    </lineage>
</organism>
<feature type="region of interest" description="Disordered" evidence="7">
    <location>
        <begin position="111"/>
        <end position="130"/>
    </location>
</feature>
<dbReference type="Pfam" id="PF00380">
    <property type="entry name" value="Ribosomal_S9"/>
    <property type="match status" value="1"/>
</dbReference>
<comment type="similarity">
    <text evidence="1 6">Belongs to the universal ribosomal protein uS9 family.</text>
</comment>
<evidence type="ECO:0000256" key="4">
    <source>
        <dbReference type="ARBA" id="ARBA00035152"/>
    </source>
</evidence>
<dbReference type="GO" id="GO:0003735">
    <property type="term" value="F:structural constituent of ribosome"/>
    <property type="evidence" value="ECO:0007669"/>
    <property type="project" value="InterPro"/>
</dbReference>
<dbReference type="SUPFAM" id="SSF54211">
    <property type="entry name" value="Ribosomal protein S5 domain 2-like"/>
    <property type="match status" value="1"/>
</dbReference>
<dbReference type="NCBIfam" id="NF001099">
    <property type="entry name" value="PRK00132.1"/>
    <property type="match status" value="1"/>
</dbReference>